<protein>
    <submittedName>
        <fullName evidence="1">Uncharacterized protein</fullName>
    </submittedName>
</protein>
<keyword evidence="2" id="KW-1185">Reference proteome</keyword>
<accession>A0AAV1QMH3</accession>
<comment type="caution">
    <text evidence="1">The sequence shown here is derived from an EMBL/GenBank/DDBJ whole genome shotgun (WGS) entry which is preliminary data.</text>
</comment>
<gene>
    <name evidence="1" type="ORF">DCAF_LOCUS349</name>
</gene>
<evidence type="ECO:0000313" key="1">
    <source>
        <dbReference type="EMBL" id="CAK7322738.1"/>
    </source>
</evidence>
<sequence length="164" mass="18442">MESESAMSKQMIIAMKGHSSSHHSNIAHKLASFLKCPLIGEDDIIPTIEKSLPSTSYKKFSGYSNIDLIFDIVSQISTTQVNLNLNVVMNMRAFSTPLTITDWSGLQIPLGLPSSSSMAKPKEIKVVMMLGLNMLLQSALTQQYHFLWKSWLVSCYKRRERMKA</sequence>
<dbReference type="PANTHER" id="PTHR37807:SF4">
    <property type="entry name" value="DC1 DOMAIN-CONTAINING PROTEIN"/>
    <property type="match status" value="1"/>
</dbReference>
<evidence type="ECO:0000313" key="2">
    <source>
        <dbReference type="Proteomes" id="UP001314170"/>
    </source>
</evidence>
<dbReference type="EMBL" id="CAWUPB010000027">
    <property type="protein sequence ID" value="CAK7322738.1"/>
    <property type="molecule type" value="Genomic_DNA"/>
</dbReference>
<proteinExistence type="predicted"/>
<dbReference type="PANTHER" id="PTHR37807">
    <property type="entry name" value="OS07G0160300 PROTEIN"/>
    <property type="match status" value="1"/>
</dbReference>
<dbReference type="AlphaFoldDB" id="A0AAV1QMH3"/>
<dbReference type="Proteomes" id="UP001314170">
    <property type="component" value="Unassembled WGS sequence"/>
</dbReference>
<name>A0AAV1QMH3_9ROSI</name>
<reference evidence="1 2" key="1">
    <citation type="submission" date="2024-01" db="EMBL/GenBank/DDBJ databases">
        <authorList>
            <person name="Waweru B."/>
        </authorList>
    </citation>
    <scope>NUCLEOTIDE SEQUENCE [LARGE SCALE GENOMIC DNA]</scope>
</reference>
<organism evidence="1 2">
    <name type="scientific">Dovyalis caffra</name>
    <dbReference type="NCBI Taxonomy" id="77055"/>
    <lineage>
        <taxon>Eukaryota</taxon>
        <taxon>Viridiplantae</taxon>
        <taxon>Streptophyta</taxon>
        <taxon>Embryophyta</taxon>
        <taxon>Tracheophyta</taxon>
        <taxon>Spermatophyta</taxon>
        <taxon>Magnoliopsida</taxon>
        <taxon>eudicotyledons</taxon>
        <taxon>Gunneridae</taxon>
        <taxon>Pentapetalae</taxon>
        <taxon>rosids</taxon>
        <taxon>fabids</taxon>
        <taxon>Malpighiales</taxon>
        <taxon>Salicaceae</taxon>
        <taxon>Flacourtieae</taxon>
        <taxon>Dovyalis</taxon>
    </lineage>
</organism>